<feature type="domain" description="SGNH hydrolase-type esterase" evidence="2">
    <location>
        <begin position="57"/>
        <end position="287"/>
    </location>
</feature>
<dbReference type="EMBL" id="CP077302">
    <property type="protein sequence ID" value="QXB19539.1"/>
    <property type="molecule type" value="Genomic_DNA"/>
</dbReference>
<dbReference type="InterPro" id="IPR036514">
    <property type="entry name" value="SGNH_hydro_sf"/>
</dbReference>
<keyword evidence="1" id="KW-0732">Signal</keyword>
<name>A0AAP7CC03_9CORY</name>
<dbReference type="AlphaFoldDB" id="A0AAP7CC03"/>
<feature type="signal peptide" evidence="1">
    <location>
        <begin position="1"/>
        <end position="49"/>
    </location>
</feature>
<dbReference type="Pfam" id="PF13472">
    <property type="entry name" value="Lipase_GDSL_2"/>
    <property type="match status" value="1"/>
</dbReference>
<evidence type="ECO:0000313" key="4">
    <source>
        <dbReference type="EMBL" id="QXB19539.1"/>
    </source>
</evidence>
<dbReference type="SUPFAM" id="SSF52266">
    <property type="entry name" value="SGNH hydrolase"/>
    <property type="match status" value="1"/>
</dbReference>
<keyword evidence="3" id="KW-0378">Hydrolase</keyword>
<dbReference type="Proteomes" id="UP000591626">
    <property type="component" value="Unassembled WGS sequence"/>
</dbReference>
<sequence>MGGTHEDNVAYRYVSVSRERIFVSVFRRLAAAFVAAAALVAPLTPAAHAQERNMVIFGDSVISDPNMGQWAAGKLGLDPRGRSDNGTWCPTSATNWGKRSAAKLGLPARDYSCTGVVTISKGPGFFQQVDRAIADRGLSPATARVIISVGFNDTYNNNSRPDADIRRDFTRYMVPQINRIRAAAPNARIQIVGYPKVTAGDRVCLFHIAPNASDWTRFQEVQRWENLAQWMQVDAARAARVEFLDLKPSTMNNNMCAPDNQRMWAGLVDFYGGPGNLPIHVNQRGHEHVANIIARS</sequence>
<evidence type="ECO:0000259" key="2">
    <source>
        <dbReference type="Pfam" id="PF13472"/>
    </source>
</evidence>
<evidence type="ECO:0000313" key="5">
    <source>
        <dbReference type="Proteomes" id="UP000591626"/>
    </source>
</evidence>
<keyword evidence="6" id="KW-1185">Reference proteome</keyword>
<protein>
    <submittedName>
        <fullName evidence="3">Hydrolase</fullName>
    </submittedName>
</protein>
<dbReference type="Proteomes" id="UP000683520">
    <property type="component" value="Chromosome"/>
</dbReference>
<feature type="chain" id="PRO_5043041678" evidence="1">
    <location>
        <begin position="50"/>
        <end position="296"/>
    </location>
</feature>
<organism evidence="3 5">
    <name type="scientific">Corynebacterium coyleae</name>
    <dbReference type="NCBI Taxonomy" id="53374"/>
    <lineage>
        <taxon>Bacteria</taxon>
        <taxon>Bacillati</taxon>
        <taxon>Actinomycetota</taxon>
        <taxon>Actinomycetes</taxon>
        <taxon>Mycobacteriales</taxon>
        <taxon>Corynebacteriaceae</taxon>
        <taxon>Corynebacterium</taxon>
    </lineage>
</organism>
<evidence type="ECO:0000256" key="1">
    <source>
        <dbReference type="SAM" id="SignalP"/>
    </source>
</evidence>
<dbReference type="EMBL" id="JAAUVV010000006">
    <property type="protein sequence ID" value="NJJ03604.1"/>
    <property type="molecule type" value="Genomic_DNA"/>
</dbReference>
<dbReference type="GO" id="GO:0016787">
    <property type="term" value="F:hydrolase activity"/>
    <property type="evidence" value="ECO:0007669"/>
    <property type="project" value="UniProtKB-KW"/>
</dbReference>
<gene>
    <name evidence="3" type="ORF">HC138_04395</name>
    <name evidence="4" type="ORF">I6L55_05725</name>
</gene>
<evidence type="ECO:0000313" key="3">
    <source>
        <dbReference type="EMBL" id="NJJ03604.1"/>
    </source>
</evidence>
<proteinExistence type="predicted"/>
<evidence type="ECO:0000313" key="6">
    <source>
        <dbReference type="Proteomes" id="UP000683520"/>
    </source>
</evidence>
<dbReference type="InterPro" id="IPR013830">
    <property type="entry name" value="SGNH_hydro"/>
</dbReference>
<reference evidence="3 5" key="1">
    <citation type="submission" date="2020-03" db="EMBL/GenBank/DDBJ databases">
        <title>Draft genome sequences of bacterial isolates from the female urobiome.</title>
        <authorList>
            <person name="Miller-Ensminger T."/>
            <person name="Wolfe A.J."/>
            <person name="Putonti C."/>
        </authorList>
    </citation>
    <scope>NUCLEOTIDE SEQUENCE [LARGE SCALE GENOMIC DNA]</scope>
    <source>
        <strain evidence="3 5">UMB8490</strain>
    </source>
</reference>
<reference evidence="4 6" key="2">
    <citation type="submission" date="2021-06" db="EMBL/GenBank/DDBJ databases">
        <title>FDA dAtabase for Regulatory Grade micrObial Sequences (FDA-ARGOS): Supporting development and validation of Infectious Disease Dx tests.</title>
        <authorList>
            <person name="Sproer C."/>
            <person name="Gronow S."/>
            <person name="Severitt S."/>
            <person name="Schroder I."/>
            <person name="Tallon L."/>
            <person name="Sadzewicz L."/>
            <person name="Zhao X."/>
            <person name="Boylan J."/>
            <person name="Ott S."/>
            <person name="Bowen H."/>
            <person name="Vavikolanu K."/>
            <person name="Mehta A."/>
            <person name="Aluvathingal J."/>
            <person name="Nadendla S."/>
            <person name="Lowell S."/>
            <person name="Myers T."/>
            <person name="Yan Y."/>
        </authorList>
    </citation>
    <scope>NUCLEOTIDE SEQUENCE [LARGE SCALE GENOMIC DNA]</scope>
    <source>
        <strain evidence="4 6">FDAARGOS 1425</strain>
    </source>
</reference>
<accession>A0AAP7CC03</accession>
<dbReference type="Gene3D" id="3.40.50.1110">
    <property type="entry name" value="SGNH hydrolase"/>
    <property type="match status" value="1"/>
</dbReference>